<reference evidence="1 2" key="1">
    <citation type="submission" date="2018-07" db="EMBL/GenBank/DDBJ databases">
        <title>Genomic Encyclopedia of Type Strains, Phase III (KMG-III): the genomes of soil and plant-associated and newly described type strains.</title>
        <authorList>
            <person name="Whitman W."/>
        </authorList>
    </citation>
    <scope>NUCLEOTIDE SEQUENCE [LARGE SCALE GENOMIC DNA]</scope>
    <source>
        <strain evidence="1 2">CECT 8333</strain>
    </source>
</reference>
<dbReference type="AlphaFoldDB" id="A0A369BMP4"/>
<dbReference type="Proteomes" id="UP000253090">
    <property type="component" value="Unassembled WGS sequence"/>
</dbReference>
<protein>
    <submittedName>
        <fullName evidence="1">Uncharacterized protein</fullName>
    </submittedName>
</protein>
<gene>
    <name evidence="1" type="ORF">DFP94_101251</name>
</gene>
<evidence type="ECO:0000313" key="2">
    <source>
        <dbReference type="Proteomes" id="UP000253090"/>
    </source>
</evidence>
<dbReference type="EMBL" id="QPJW01000001">
    <property type="protein sequence ID" value="RCX22671.1"/>
    <property type="molecule type" value="Genomic_DNA"/>
</dbReference>
<evidence type="ECO:0000313" key="1">
    <source>
        <dbReference type="EMBL" id="RCX22671.1"/>
    </source>
</evidence>
<accession>A0A369BMP4</accession>
<comment type="caution">
    <text evidence="1">The sequence shown here is derived from an EMBL/GenBank/DDBJ whole genome shotgun (WGS) entry which is preliminary data.</text>
</comment>
<keyword evidence="2" id="KW-1185">Reference proteome</keyword>
<organism evidence="1 2">
    <name type="scientific">Fontibacillus phaseoli</name>
    <dbReference type="NCBI Taxonomy" id="1416533"/>
    <lineage>
        <taxon>Bacteria</taxon>
        <taxon>Bacillati</taxon>
        <taxon>Bacillota</taxon>
        <taxon>Bacilli</taxon>
        <taxon>Bacillales</taxon>
        <taxon>Paenibacillaceae</taxon>
        <taxon>Fontibacillus</taxon>
    </lineage>
</organism>
<proteinExistence type="predicted"/>
<name>A0A369BMP4_9BACL</name>
<sequence>MNWKKSKETDDFASTRPEIWFLIGFYPFQGCLASPSGRKTLLRYPILGKAFSLLRRKPITMVSRSLFYSNIKQSGRIRRRFHPLEVGIAGDIPEPAP</sequence>